<feature type="transmembrane region" description="Helical" evidence="2">
    <location>
        <begin position="71"/>
        <end position="92"/>
    </location>
</feature>
<proteinExistence type="predicted"/>
<reference evidence="3 4" key="1">
    <citation type="submission" date="2018-06" db="EMBL/GenBank/DDBJ databases">
        <title>Draft genome sequence of Modestobacter versicolor CP153-2.</title>
        <authorList>
            <person name="Gundlapally S.R."/>
        </authorList>
    </citation>
    <scope>NUCLEOTIDE SEQUENCE [LARGE SCALE GENOMIC DNA]</scope>
    <source>
        <strain evidence="3 4">CP153-2</strain>
    </source>
</reference>
<evidence type="ECO:0000313" key="3">
    <source>
        <dbReference type="EMBL" id="PZA20698.1"/>
    </source>
</evidence>
<dbReference type="Proteomes" id="UP000247602">
    <property type="component" value="Unassembled WGS sequence"/>
</dbReference>
<protein>
    <submittedName>
        <fullName evidence="3">Uncharacterized protein</fullName>
    </submittedName>
</protein>
<evidence type="ECO:0000313" key="4">
    <source>
        <dbReference type="Proteomes" id="UP000247602"/>
    </source>
</evidence>
<dbReference type="EMBL" id="QKNV01000153">
    <property type="protein sequence ID" value="PZA20698.1"/>
    <property type="molecule type" value="Genomic_DNA"/>
</dbReference>
<keyword evidence="2" id="KW-1133">Transmembrane helix</keyword>
<keyword evidence="4" id="KW-1185">Reference proteome</keyword>
<feature type="compositionally biased region" description="Low complexity" evidence="1">
    <location>
        <begin position="34"/>
        <end position="53"/>
    </location>
</feature>
<feature type="compositionally biased region" description="Low complexity" evidence="1">
    <location>
        <begin position="1"/>
        <end position="16"/>
    </location>
</feature>
<feature type="region of interest" description="Disordered" evidence="1">
    <location>
        <begin position="1"/>
        <end position="61"/>
    </location>
</feature>
<dbReference type="AlphaFoldDB" id="A0A323VLU5"/>
<accession>A0A323VLU5</accession>
<comment type="caution">
    <text evidence="3">The sequence shown here is derived from an EMBL/GenBank/DDBJ whole genome shotgun (WGS) entry which is preliminary data.</text>
</comment>
<evidence type="ECO:0000256" key="2">
    <source>
        <dbReference type="SAM" id="Phobius"/>
    </source>
</evidence>
<organism evidence="3 4">
    <name type="scientific">Modestobacter versicolor</name>
    <dbReference type="NCBI Taxonomy" id="429133"/>
    <lineage>
        <taxon>Bacteria</taxon>
        <taxon>Bacillati</taxon>
        <taxon>Actinomycetota</taxon>
        <taxon>Actinomycetes</taxon>
        <taxon>Geodermatophilales</taxon>
        <taxon>Geodermatophilaceae</taxon>
        <taxon>Modestobacter</taxon>
    </lineage>
</organism>
<name>A0A323VLU5_9ACTN</name>
<evidence type="ECO:0000256" key="1">
    <source>
        <dbReference type="SAM" id="MobiDB-lite"/>
    </source>
</evidence>
<keyword evidence="2" id="KW-0812">Transmembrane</keyword>
<sequence length="98" mass="9494">MAAGAAPQAAGRAAAAEVPSDGGLSEPEVPLSLGPPTVAQPTGAAPQPAGQAAELDEPLLQTASSGLPDPAVIALGVGFLLVVGGGFGFLVWRRAQRG</sequence>
<gene>
    <name evidence="3" type="ORF">DMO24_14130</name>
</gene>
<keyword evidence="2" id="KW-0472">Membrane</keyword>